<accession>A0A499UHY0</accession>
<protein>
    <recommendedName>
        <fullName evidence="4">Plasmid replication initiator protein</fullName>
    </recommendedName>
</protein>
<evidence type="ECO:0000313" key="2">
    <source>
        <dbReference type="EMBL" id="BBJ41385.1"/>
    </source>
</evidence>
<sequence length="478" mass="50962">MSDASRVHFTRSLSTACADRSAELVRERRLRLLSEADRDTVRLAQDPGFTRWLEQIKAIGGCAHPIYLSGSTITRDAHTGEVLSAYSTADEPGERLAVRCRNRRATVCAPCSRLHAGDTFHLVRSGLTGGKTVPEAVRDRPRLFVTLTAPGFGPVHRIADDDSPCRPRRDRPRCAHGTPLSCSLTHSEGDPLTGQPVCPACYDYPGHVLWHAHAGRLWDRFTTAVRRHLDSAAGVPRSRLGAHLMVSFAKAAEYQQRAAIHFHAVVRLDGPSGPGAAPPSWATPELLTDAVRAAAASVTVRVPESAAYGAEVLSWGAQIDVRPIRSFDDGAGVSDDAVAAYVAKYVAKGAADTAAGLDHRVSGPEDIRTAQVSGRVRALMGTCCGAWAACQNWKTCGCARGLTRSATGDISSPSPGVTPPPTPRYALNARTISAPAPRQPRNLTRSRKRLGATSVPATPPARPSSPLESPKTSPGTEK</sequence>
<feature type="region of interest" description="Disordered" evidence="1">
    <location>
        <begin position="405"/>
        <end position="478"/>
    </location>
</feature>
<dbReference type="EMBL" id="AP019620">
    <property type="protein sequence ID" value="BBJ41385.1"/>
    <property type="molecule type" value="Genomic_DNA"/>
</dbReference>
<gene>
    <name evidence="2" type="ORF">SSPO_041030</name>
</gene>
<evidence type="ECO:0000256" key="1">
    <source>
        <dbReference type="SAM" id="MobiDB-lite"/>
    </source>
</evidence>
<evidence type="ECO:0008006" key="4">
    <source>
        <dbReference type="Google" id="ProtNLM"/>
    </source>
</evidence>
<name>A0A499UHY0_9ACTN</name>
<organism evidence="2 3">
    <name type="scientific">Streptomyces antimycoticus</name>
    <dbReference type="NCBI Taxonomy" id="68175"/>
    <lineage>
        <taxon>Bacteria</taxon>
        <taxon>Bacillati</taxon>
        <taxon>Actinomycetota</taxon>
        <taxon>Actinomycetes</taxon>
        <taxon>Kitasatosporales</taxon>
        <taxon>Streptomycetaceae</taxon>
        <taxon>Streptomyces</taxon>
        <taxon>Streptomyces violaceusniger group</taxon>
    </lineage>
</organism>
<evidence type="ECO:0000313" key="3">
    <source>
        <dbReference type="Proteomes" id="UP000463951"/>
    </source>
</evidence>
<reference evidence="2 3" key="1">
    <citation type="journal article" date="2020" name="Int. J. Syst. Evol. Microbiol.">
        <title>Reclassification of Streptomyces castelarensis and Streptomyces sporoclivatus as later heterotypic synonyms of Streptomyces antimycoticus.</title>
        <authorList>
            <person name="Komaki H."/>
            <person name="Tamura T."/>
        </authorList>
    </citation>
    <scope>NUCLEOTIDE SEQUENCE [LARGE SCALE GENOMIC DNA]</scope>
    <source>
        <strain evidence="2 3">NBRC 100767</strain>
    </source>
</reference>
<dbReference type="AlphaFoldDB" id="A0A499UHY0"/>
<dbReference type="Pfam" id="PF20199">
    <property type="entry name" value="RepSA"/>
    <property type="match status" value="1"/>
</dbReference>
<feature type="compositionally biased region" description="Polar residues" evidence="1">
    <location>
        <begin position="466"/>
        <end position="478"/>
    </location>
</feature>
<dbReference type="Proteomes" id="UP000463951">
    <property type="component" value="Chromosome"/>
</dbReference>
<dbReference type="InterPro" id="IPR046828">
    <property type="entry name" value="RepSA"/>
</dbReference>
<proteinExistence type="predicted"/>